<dbReference type="EMBL" id="MLAK01000716">
    <property type="protein sequence ID" value="OHT06717.1"/>
    <property type="molecule type" value="Genomic_DNA"/>
</dbReference>
<reference evidence="2" key="1">
    <citation type="submission" date="2016-10" db="EMBL/GenBank/DDBJ databases">
        <authorList>
            <person name="Benchimol M."/>
            <person name="Almeida L.G."/>
            <person name="Vasconcelos A.T."/>
            <person name="Perreira-Neves A."/>
            <person name="Rosa I.A."/>
            <person name="Tasca T."/>
            <person name="Bogo M.R."/>
            <person name="de Souza W."/>
        </authorList>
    </citation>
    <scope>NUCLEOTIDE SEQUENCE [LARGE SCALE GENOMIC DNA]</scope>
    <source>
        <strain evidence="2">K</strain>
    </source>
</reference>
<proteinExistence type="predicted"/>
<dbReference type="Proteomes" id="UP000179807">
    <property type="component" value="Unassembled WGS sequence"/>
</dbReference>
<keyword evidence="1" id="KW-0175">Coiled coil</keyword>
<dbReference type="AlphaFoldDB" id="A0A1J4KB76"/>
<dbReference type="VEuPathDB" id="TrichDB:TRFO_05370"/>
<evidence type="ECO:0000256" key="1">
    <source>
        <dbReference type="SAM" id="Coils"/>
    </source>
</evidence>
<organism evidence="2 3">
    <name type="scientific">Tritrichomonas foetus</name>
    <dbReference type="NCBI Taxonomy" id="1144522"/>
    <lineage>
        <taxon>Eukaryota</taxon>
        <taxon>Metamonada</taxon>
        <taxon>Parabasalia</taxon>
        <taxon>Tritrichomonadida</taxon>
        <taxon>Tritrichomonadidae</taxon>
        <taxon>Tritrichomonas</taxon>
    </lineage>
</organism>
<dbReference type="RefSeq" id="XP_068359853.1">
    <property type="nucleotide sequence ID" value="XM_068492448.1"/>
</dbReference>
<name>A0A1J4KB76_9EUKA</name>
<gene>
    <name evidence="2" type="ORF">TRFO_05370</name>
</gene>
<keyword evidence="3" id="KW-1185">Reference proteome</keyword>
<comment type="caution">
    <text evidence="2">The sequence shown here is derived from an EMBL/GenBank/DDBJ whole genome shotgun (WGS) entry which is preliminary data.</text>
</comment>
<dbReference type="GeneID" id="94827152"/>
<evidence type="ECO:0000313" key="2">
    <source>
        <dbReference type="EMBL" id="OHT06717.1"/>
    </source>
</evidence>
<evidence type="ECO:0000313" key="3">
    <source>
        <dbReference type="Proteomes" id="UP000179807"/>
    </source>
</evidence>
<sequence>MILYSIFSHNISKMLEDVISQSTINKFDSTQEKWKKTEVFYTKVKGLTYMSITNNKIHKRQIEFLQNEIAKREEKMELLKKQKDELSIRNYRFQKIIEYLEKKINKLKSREENYKRINSISNPTERIQALTDYSNQIYKKLQNKAKKFSFPKISKQINLDTKNTLVLNKNGTYFYYPDDVDTFYQNARLLFLSFLNEPQRNDSQKISELLYQFDFNEDEIATIIQKYHSNL</sequence>
<protein>
    <submittedName>
        <fullName evidence="2">Uncharacterized protein</fullName>
    </submittedName>
</protein>
<accession>A0A1J4KB76</accession>
<feature type="coiled-coil region" evidence="1">
    <location>
        <begin position="55"/>
        <end position="117"/>
    </location>
</feature>